<proteinExistence type="predicted"/>
<name>C0FY20_9FIRM</name>
<evidence type="ECO:0000313" key="2">
    <source>
        <dbReference type="Proteomes" id="UP000003561"/>
    </source>
</evidence>
<dbReference type="eggNOG" id="COG5610">
    <property type="taxonomic scope" value="Bacteria"/>
</dbReference>
<gene>
    <name evidence="1" type="ORF">ROSEINA2194_03659</name>
</gene>
<dbReference type="EMBL" id="ACFY01000153">
    <property type="protein sequence ID" value="EEG92506.1"/>
    <property type="molecule type" value="Genomic_DNA"/>
</dbReference>
<dbReference type="AlphaFoldDB" id="C0FY20"/>
<reference evidence="1 2" key="1">
    <citation type="submission" date="2009-02" db="EMBL/GenBank/DDBJ databases">
        <authorList>
            <person name="Fulton L."/>
            <person name="Clifton S."/>
            <person name="Fulton B."/>
            <person name="Xu J."/>
            <person name="Minx P."/>
            <person name="Pepin K.H."/>
            <person name="Johnson M."/>
            <person name="Bhonagiri V."/>
            <person name="Nash W.E."/>
            <person name="Mardis E.R."/>
            <person name="Wilson R.K."/>
        </authorList>
    </citation>
    <scope>NUCLEOTIDE SEQUENCE [LARGE SCALE GENOMIC DNA]</scope>
    <source>
        <strain evidence="1 2">DSM 16841</strain>
    </source>
</reference>
<sequence>MKKHQQKQKILQRDSLQVQEMESNSINQFRQQQYFDILQSTPIIKRAIETTFYQNLKMKKVEMPIDNKLYLMVIAPALVGFTEWVLDEAVRLHKSRVYFLSRDGYQMYLIANEIVKQKHLNIECKYLHVSRFSMRLPGYHFNMEKSIDSICVGGIDVTPLKILRRAALTDEECQNILNELELNKEKDIILNYQQVIQLREKIRQSKLIRMYIQRHSVDAYENTVGYLKQEGLCDNSEYLLVDSGWIGTLQCSIEALVKSMNPDIEVQGCYFGMYEYPTGSSHEKFHTYYFSPESGLVRKSCFSNSLFETIVSSLEGMTKSYDKVENGYVPVMNDARNPNADQMKKNIAALQMLLAQISFEKGKNTIDIGTIEKLFYLFMSEPSIVEVKAYGDNLFSDDVIDGNYKKTAAELTWEQIRNQRFLRRMMIVSGVRKATLYESAWLEGSIVKAEFRENKSEDTVRKTQLESLHVRIYKYFVFLRKQLKRK</sequence>
<organism evidence="1 2">
    <name type="scientific">Roseburia inulinivorans DSM 16841</name>
    <dbReference type="NCBI Taxonomy" id="622312"/>
    <lineage>
        <taxon>Bacteria</taxon>
        <taxon>Bacillati</taxon>
        <taxon>Bacillota</taxon>
        <taxon>Clostridia</taxon>
        <taxon>Lachnospirales</taxon>
        <taxon>Lachnospiraceae</taxon>
        <taxon>Roseburia</taxon>
    </lineage>
</organism>
<accession>C0FY20</accession>
<evidence type="ECO:0000313" key="1">
    <source>
        <dbReference type="EMBL" id="EEG92506.1"/>
    </source>
</evidence>
<dbReference type="Proteomes" id="UP000003561">
    <property type="component" value="Unassembled WGS sequence"/>
</dbReference>
<comment type="caution">
    <text evidence="1">The sequence shown here is derived from an EMBL/GenBank/DDBJ whole genome shotgun (WGS) entry which is preliminary data.</text>
</comment>
<reference evidence="1 2" key="2">
    <citation type="submission" date="2009-03" db="EMBL/GenBank/DDBJ databases">
        <title>Draft genome sequence of Roseburia inulinivorans (DSM 16841).</title>
        <authorList>
            <person name="Sudarsanam P."/>
            <person name="Ley R."/>
            <person name="Guruge J."/>
            <person name="Turnbaugh P.J."/>
            <person name="Mahowald M."/>
            <person name="Liep D."/>
            <person name="Gordon J."/>
        </authorList>
    </citation>
    <scope>NUCLEOTIDE SEQUENCE [LARGE SCALE GENOMIC DNA]</scope>
    <source>
        <strain evidence="1 2">DSM 16841</strain>
    </source>
</reference>
<protein>
    <submittedName>
        <fullName evidence="1">Uncharacterized protein</fullName>
    </submittedName>
</protein>